<reference evidence="2" key="1">
    <citation type="submission" date="2022-10" db="EMBL/GenBank/DDBJ databases">
        <title>Determination and structural analysis of whole genome sequence of Sarocladium strictum F4-1.</title>
        <authorList>
            <person name="Hu L."/>
            <person name="Jiang Y."/>
        </authorList>
    </citation>
    <scope>NUCLEOTIDE SEQUENCE</scope>
    <source>
        <strain evidence="2">F4-1</strain>
    </source>
</reference>
<name>A0AA39GBL5_SARSR</name>
<evidence type="ECO:0000313" key="3">
    <source>
        <dbReference type="Proteomes" id="UP001175261"/>
    </source>
</evidence>
<protein>
    <submittedName>
        <fullName evidence="2">Uncharacterized protein</fullName>
    </submittedName>
</protein>
<dbReference type="EMBL" id="JAPDFR010000008">
    <property type="protein sequence ID" value="KAK0384300.1"/>
    <property type="molecule type" value="Genomic_DNA"/>
</dbReference>
<comment type="caution">
    <text evidence="2">The sequence shown here is derived from an EMBL/GenBank/DDBJ whole genome shotgun (WGS) entry which is preliminary data.</text>
</comment>
<proteinExistence type="predicted"/>
<dbReference type="AlphaFoldDB" id="A0AA39GBL5"/>
<evidence type="ECO:0000313" key="2">
    <source>
        <dbReference type="EMBL" id="KAK0384300.1"/>
    </source>
</evidence>
<accession>A0AA39GBL5</accession>
<organism evidence="2 3">
    <name type="scientific">Sarocladium strictum</name>
    <name type="common">Black bundle disease fungus</name>
    <name type="synonym">Acremonium strictum</name>
    <dbReference type="NCBI Taxonomy" id="5046"/>
    <lineage>
        <taxon>Eukaryota</taxon>
        <taxon>Fungi</taxon>
        <taxon>Dikarya</taxon>
        <taxon>Ascomycota</taxon>
        <taxon>Pezizomycotina</taxon>
        <taxon>Sordariomycetes</taxon>
        <taxon>Hypocreomycetidae</taxon>
        <taxon>Hypocreales</taxon>
        <taxon>Sarocladiaceae</taxon>
        <taxon>Sarocladium</taxon>
    </lineage>
</organism>
<keyword evidence="3" id="KW-1185">Reference proteome</keyword>
<dbReference type="Proteomes" id="UP001175261">
    <property type="component" value="Unassembled WGS sequence"/>
</dbReference>
<dbReference type="Gene3D" id="1.20.1250.20">
    <property type="entry name" value="MFS general substrate transporter like domains"/>
    <property type="match status" value="1"/>
</dbReference>
<gene>
    <name evidence="2" type="ORF">NLU13_8388</name>
</gene>
<dbReference type="InterPro" id="IPR036259">
    <property type="entry name" value="MFS_trans_sf"/>
</dbReference>
<evidence type="ECO:0000256" key="1">
    <source>
        <dbReference type="SAM" id="MobiDB-lite"/>
    </source>
</evidence>
<sequence length="171" mass="19212">MGEQYAREKQGLSEEDDIRAFRLGAIIAGDLDADDDLTTLKEKYAGIDGLTEEERQGLVDEYAPCAQWWGMDETVVNGAQIFSAGWNVVGFVLVLLFLPETKGKTLEELDSVFNVPLHKTVRYGVAQFVWFFRHYVLRSKAAKPIVPRAGDEVHHEKSMLQDRDPAPSGRV</sequence>
<feature type="compositionally biased region" description="Basic and acidic residues" evidence="1">
    <location>
        <begin position="150"/>
        <end position="165"/>
    </location>
</feature>
<feature type="region of interest" description="Disordered" evidence="1">
    <location>
        <begin position="150"/>
        <end position="171"/>
    </location>
</feature>